<dbReference type="InterPro" id="IPR036383">
    <property type="entry name" value="TSP1_rpt_sf"/>
</dbReference>
<dbReference type="GO" id="GO:0031012">
    <property type="term" value="C:extracellular matrix"/>
    <property type="evidence" value="ECO:0007669"/>
    <property type="project" value="TreeGrafter"/>
</dbReference>
<dbReference type="PANTHER" id="PTHR11348">
    <property type="entry name" value="CONNECTIVE TISSUE GROWTH FACTOR-RELATED"/>
    <property type="match status" value="1"/>
</dbReference>
<dbReference type="PROSITE" id="PS50092">
    <property type="entry name" value="TSP1"/>
    <property type="match status" value="1"/>
</dbReference>
<dbReference type="Gene3D" id="2.20.100.10">
    <property type="entry name" value="Thrombospondin type-1 (TSP1) repeat"/>
    <property type="match status" value="1"/>
</dbReference>
<dbReference type="EMBL" id="BLKM01000913">
    <property type="protein sequence ID" value="GFG39631.1"/>
    <property type="molecule type" value="Genomic_DNA"/>
</dbReference>
<dbReference type="OrthoDB" id="365605at2759"/>
<dbReference type="AlphaFoldDB" id="A0A6L2Q3Z4"/>
<dbReference type="Pfam" id="PF19035">
    <property type="entry name" value="TSP1_CCN"/>
    <property type="match status" value="1"/>
</dbReference>
<dbReference type="InterPro" id="IPR043973">
    <property type="entry name" value="TSP1_CCN"/>
</dbReference>
<dbReference type="GO" id="GO:0007165">
    <property type="term" value="P:signal transduction"/>
    <property type="evidence" value="ECO:0007669"/>
    <property type="project" value="InterPro"/>
</dbReference>
<dbReference type="SMART" id="SM00041">
    <property type="entry name" value="CT"/>
    <property type="match status" value="1"/>
</dbReference>
<feature type="non-terminal residue" evidence="5">
    <location>
        <position position="1"/>
    </location>
</feature>
<evidence type="ECO:0000256" key="1">
    <source>
        <dbReference type="ARBA" id="ARBA00022729"/>
    </source>
</evidence>
<organism evidence="5 6">
    <name type="scientific">Coptotermes formosanus</name>
    <name type="common">Formosan subterranean termite</name>
    <dbReference type="NCBI Taxonomy" id="36987"/>
    <lineage>
        <taxon>Eukaryota</taxon>
        <taxon>Metazoa</taxon>
        <taxon>Ecdysozoa</taxon>
        <taxon>Arthropoda</taxon>
        <taxon>Hexapoda</taxon>
        <taxon>Insecta</taxon>
        <taxon>Pterygota</taxon>
        <taxon>Neoptera</taxon>
        <taxon>Polyneoptera</taxon>
        <taxon>Dictyoptera</taxon>
        <taxon>Blattodea</taxon>
        <taxon>Blattoidea</taxon>
        <taxon>Termitoidae</taxon>
        <taxon>Rhinotermitidae</taxon>
        <taxon>Coptotermes</taxon>
    </lineage>
</organism>
<comment type="caution">
    <text evidence="3">Lacks conserved residue(s) required for the propagation of feature annotation.</text>
</comment>
<dbReference type="InterPro" id="IPR050941">
    <property type="entry name" value="CCN"/>
</dbReference>
<evidence type="ECO:0000256" key="2">
    <source>
        <dbReference type="ARBA" id="ARBA00023157"/>
    </source>
</evidence>
<accession>A0A6L2Q3Z4</accession>
<reference evidence="6" key="1">
    <citation type="submission" date="2020-01" db="EMBL/GenBank/DDBJ databases">
        <title>Draft genome sequence of the Termite Coptotermes fromosanus.</title>
        <authorList>
            <person name="Itakura S."/>
            <person name="Yosikawa Y."/>
            <person name="Umezawa K."/>
        </authorList>
    </citation>
    <scope>NUCLEOTIDE SEQUENCE [LARGE SCALE GENOMIC DNA]</scope>
</reference>
<keyword evidence="2" id="KW-1015">Disulfide bond</keyword>
<dbReference type="SMART" id="SM00209">
    <property type="entry name" value="TSP1"/>
    <property type="match status" value="1"/>
</dbReference>
<keyword evidence="6" id="KW-1185">Reference proteome</keyword>
<dbReference type="GO" id="GO:0005178">
    <property type="term" value="F:integrin binding"/>
    <property type="evidence" value="ECO:0007669"/>
    <property type="project" value="TreeGrafter"/>
</dbReference>
<dbReference type="PROSITE" id="PS01225">
    <property type="entry name" value="CTCK_2"/>
    <property type="match status" value="1"/>
</dbReference>
<dbReference type="GO" id="GO:0005615">
    <property type="term" value="C:extracellular space"/>
    <property type="evidence" value="ECO:0007669"/>
    <property type="project" value="TreeGrafter"/>
</dbReference>
<dbReference type="InParanoid" id="A0A6L2Q3Z4"/>
<sequence length="244" mass="28252">QHPPDCRQEYSQWSACSSACGVGLSHRVSNLNPQCQPANESRLCQLRACEEATLAVPRDQARHHHVRKGHECKATQRVTGPVRLRFGPCRSRKRYRPKFCGNCPRVCCKPQLSTTIKVEFRCDSGSAMEDERDMLLDLTEPGANLWWPEQENEEHHRYFYYDNEPARWPPWRKGGLEFREYQDNEGRRHLQTVFFSVQWILKCHCADSCGEEVTLPEQERLATARPTNGEGEVILHRVHRTAAP</sequence>
<feature type="domain" description="CTCK" evidence="4">
    <location>
        <begin position="72"/>
        <end position="128"/>
    </location>
</feature>
<dbReference type="GO" id="GO:0008201">
    <property type="term" value="F:heparin binding"/>
    <property type="evidence" value="ECO:0007669"/>
    <property type="project" value="TreeGrafter"/>
</dbReference>
<evidence type="ECO:0000313" key="5">
    <source>
        <dbReference type="EMBL" id="GFG39631.1"/>
    </source>
</evidence>
<dbReference type="GO" id="GO:0007155">
    <property type="term" value="P:cell adhesion"/>
    <property type="evidence" value="ECO:0007669"/>
    <property type="project" value="TreeGrafter"/>
</dbReference>
<dbReference type="Proteomes" id="UP000502823">
    <property type="component" value="Unassembled WGS sequence"/>
</dbReference>
<name>A0A6L2Q3Z4_COPFO</name>
<proteinExistence type="predicted"/>
<dbReference type="InterPro" id="IPR006207">
    <property type="entry name" value="Cys_knot_C"/>
</dbReference>
<comment type="caution">
    <text evidence="5">The sequence shown here is derived from an EMBL/GenBank/DDBJ whole genome shotgun (WGS) entry which is preliminary data.</text>
</comment>
<keyword evidence="1" id="KW-0732">Signal</keyword>
<evidence type="ECO:0000259" key="4">
    <source>
        <dbReference type="PROSITE" id="PS01225"/>
    </source>
</evidence>
<protein>
    <recommendedName>
        <fullName evidence="4">CTCK domain-containing protein</fullName>
    </recommendedName>
</protein>
<dbReference type="InterPro" id="IPR000884">
    <property type="entry name" value="TSP1_rpt"/>
</dbReference>
<gene>
    <name evidence="5" type="ORF">Cfor_02905</name>
</gene>
<dbReference type="GO" id="GO:0045597">
    <property type="term" value="P:positive regulation of cell differentiation"/>
    <property type="evidence" value="ECO:0007669"/>
    <property type="project" value="TreeGrafter"/>
</dbReference>
<evidence type="ECO:0000256" key="3">
    <source>
        <dbReference type="PROSITE-ProRule" id="PRU00039"/>
    </source>
</evidence>
<evidence type="ECO:0000313" key="6">
    <source>
        <dbReference type="Proteomes" id="UP000502823"/>
    </source>
</evidence>
<dbReference type="PANTHER" id="PTHR11348:SF17">
    <property type="entry name" value="CCN"/>
    <property type="match status" value="1"/>
</dbReference>